<feature type="signal peptide" evidence="3">
    <location>
        <begin position="1"/>
        <end position="24"/>
    </location>
</feature>
<keyword evidence="5" id="KW-0378">Hydrolase</keyword>
<dbReference type="SUPFAM" id="SSF49899">
    <property type="entry name" value="Concanavalin A-like lectins/glucanases"/>
    <property type="match status" value="1"/>
</dbReference>
<dbReference type="PROSITE" id="PS51762">
    <property type="entry name" value="GH16_2"/>
    <property type="match status" value="1"/>
</dbReference>
<dbReference type="SUPFAM" id="SSF49373">
    <property type="entry name" value="Invasin/intimin cell-adhesion fragments"/>
    <property type="match status" value="1"/>
</dbReference>
<dbReference type="RefSeq" id="WP_138004090.1">
    <property type="nucleotide sequence ID" value="NZ_QGQD01000107.1"/>
</dbReference>
<dbReference type="AlphaFoldDB" id="A0A4U8Q0B2"/>
<evidence type="ECO:0000313" key="5">
    <source>
        <dbReference type="EMBL" id="TLC97976.1"/>
    </source>
</evidence>
<keyword evidence="3" id="KW-0732">Signal</keyword>
<organism evidence="5 6">
    <name type="scientific">Robinsoniella peoriensis</name>
    <dbReference type="NCBI Taxonomy" id="180332"/>
    <lineage>
        <taxon>Bacteria</taxon>
        <taxon>Bacillati</taxon>
        <taxon>Bacillota</taxon>
        <taxon>Clostridia</taxon>
        <taxon>Lachnospirales</taxon>
        <taxon>Lachnospiraceae</taxon>
        <taxon>Robinsoniella</taxon>
    </lineage>
</organism>
<evidence type="ECO:0000256" key="3">
    <source>
        <dbReference type="SAM" id="SignalP"/>
    </source>
</evidence>
<dbReference type="GO" id="GO:0042973">
    <property type="term" value="F:glucan endo-1,3-beta-D-glucosidase activity"/>
    <property type="evidence" value="ECO:0007669"/>
    <property type="project" value="UniProtKB-EC"/>
</dbReference>
<dbReference type="InterPro" id="IPR000757">
    <property type="entry name" value="Beta-glucanase-like"/>
</dbReference>
<comment type="caution">
    <text evidence="5">The sequence shown here is derived from an EMBL/GenBank/DDBJ whole genome shotgun (WGS) entry which is preliminary data.</text>
</comment>
<dbReference type="InterPro" id="IPR000421">
    <property type="entry name" value="FA58C"/>
</dbReference>
<dbReference type="PANTHER" id="PTHR10963">
    <property type="entry name" value="GLYCOSYL HYDROLASE-RELATED"/>
    <property type="match status" value="1"/>
</dbReference>
<proteinExistence type="inferred from homology"/>
<dbReference type="Pfam" id="PF00754">
    <property type="entry name" value="F5_F8_type_C"/>
    <property type="match status" value="1"/>
</dbReference>
<dbReference type="InterPro" id="IPR013320">
    <property type="entry name" value="ConA-like_dom_sf"/>
</dbReference>
<evidence type="ECO:0000259" key="4">
    <source>
        <dbReference type="PROSITE" id="PS51762"/>
    </source>
</evidence>
<protein>
    <submittedName>
        <fullName evidence="5">Glucan endo-1,3-beta-glucosidase A1</fullName>
        <ecNumber evidence="5">3.2.1.39</ecNumber>
    </submittedName>
</protein>
<accession>A0A4U8Q0B2</accession>
<dbReference type="SUPFAM" id="SSF49785">
    <property type="entry name" value="Galactose-binding domain-like"/>
    <property type="match status" value="1"/>
</dbReference>
<dbReference type="Pfam" id="PF02368">
    <property type="entry name" value="Big_2"/>
    <property type="match status" value="1"/>
</dbReference>
<dbReference type="InterPro" id="IPR008964">
    <property type="entry name" value="Invasin/intimin_cell_adhesion"/>
</dbReference>
<keyword evidence="6" id="KW-1185">Reference proteome</keyword>
<dbReference type="STRING" id="180332.GCA_000797495_01733"/>
<dbReference type="EC" id="3.2.1.39" evidence="5"/>
<dbReference type="InterPro" id="IPR050546">
    <property type="entry name" value="Glycosyl_Hydrlase_16"/>
</dbReference>
<dbReference type="Pfam" id="PF00722">
    <property type="entry name" value="Glyco_hydro_16"/>
    <property type="match status" value="1"/>
</dbReference>
<dbReference type="Gene3D" id="2.60.120.260">
    <property type="entry name" value="Galactose-binding domain-like"/>
    <property type="match status" value="1"/>
</dbReference>
<dbReference type="InterPro" id="IPR008979">
    <property type="entry name" value="Galactose-bd-like_sf"/>
</dbReference>
<keyword evidence="2 5" id="KW-0326">Glycosidase</keyword>
<evidence type="ECO:0000256" key="2">
    <source>
        <dbReference type="ARBA" id="ARBA00023295"/>
    </source>
</evidence>
<feature type="chain" id="PRO_5038557113" evidence="3">
    <location>
        <begin position="25"/>
        <end position="517"/>
    </location>
</feature>
<feature type="domain" description="GH16" evidence="4">
    <location>
        <begin position="258"/>
        <end position="517"/>
    </location>
</feature>
<dbReference type="PANTHER" id="PTHR10963:SF55">
    <property type="entry name" value="GLYCOSIDE HYDROLASE FAMILY 16 PROTEIN"/>
    <property type="match status" value="1"/>
</dbReference>
<dbReference type="SMART" id="SM00635">
    <property type="entry name" value="BID_2"/>
    <property type="match status" value="1"/>
</dbReference>
<name>A0A4U8Q0B2_9FIRM</name>
<reference evidence="5 6" key="1">
    <citation type="journal article" date="2019" name="Anaerobe">
        <title>Detection of Robinsoniella peoriensis in multiple bone samples of a trauma patient.</title>
        <authorList>
            <person name="Schrottner P."/>
            <person name="Hartwich K."/>
            <person name="Bunk B."/>
            <person name="Schober I."/>
            <person name="Helbig S."/>
            <person name="Rudolph W.W."/>
            <person name="Gunzer F."/>
        </authorList>
    </citation>
    <scope>NUCLEOTIDE SEQUENCE [LARGE SCALE GENOMIC DNA]</scope>
    <source>
        <strain evidence="5 6">DSM 106044</strain>
    </source>
</reference>
<dbReference type="Proteomes" id="UP000306509">
    <property type="component" value="Unassembled WGS sequence"/>
</dbReference>
<gene>
    <name evidence="5" type="primary">glcA</name>
    <name evidence="5" type="ORF">DSM106044_05344</name>
</gene>
<evidence type="ECO:0000313" key="6">
    <source>
        <dbReference type="Proteomes" id="UP000306509"/>
    </source>
</evidence>
<dbReference type="EMBL" id="QGQD01000107">
    <property type="protein sequence ID" value="TLC97976.1"/>
    <property type="molecule type" value="Genomic_DNA"/>
</dbReference>
<dbReference type="Gene3D" id="2.60.40.1080">
    <property type="match status" value="1"/>
</dbReference>
<comment type="similarity">
    <text evidence="1">Belongs to the glycosyl hydrolase 16 family.</text>
</comment>
<dbReference type="GO" id="GO:0005975">
    <property type="term" value="P:carbohydrate metabolic process"/>
    <property type="evidence" value="ECO:0007669"/>
    <property type="project" value="InterPro"/>
</dbReference>
<dbReference type="InterPro" id="IPR003343">
    <property type="entry name" value="Big_2"/>
</dbReference>
<evidence type="ECO:0000256" key="1">
    <source>
        <dbReference type="ARBA" id="ARBA00006865"/>
    </source>
</evidence>
<dbReference type="CDD" id="cd08023">
    <property type="entry name" value="GH16_laminarinase_like"/>
    <property type="match status" value="1"/>
</dbReference>
<sequence length="517" mass="57544" precursor="true">MKAKQFIYGTLTFAVVFCSTGFLAVAEETGKGIGYQKEVDADEMSFASNSEHRGADITKAFDRDRNTFWDAAWQVGDKGLNIKPIVVDVKFDTPKMLSKLVYTPRQDDNPNGMILEYSIYGTTQEGDTVTIVEQGSWVNNHGDKAVELGWKDRLSSVQIQIKKGSLGGADSETAATAAEFTFYETIKPAGITQKTMDLTEGESKALQMTDITGQNISWNSSNPEAAAVGADGTVTGMKEGTGTITGYTEAGETAFCEVSVSAETAPELPGKVLIFEDEFNGDTLDHTKWNNWCVDLKESGAFRYGNSPDIAVYPDNAYVREGTLRLLGSKEDTVFDGLTSHYRSAMVQSRDKFEEKYGYVEAMVKIPDVPGSNPAVWTMPQADEVNGGWLWGDADNFGAEIDILERPHPKGAPEYAGLAEKYWITMHYDNYTYDPHEKFHTQPTIKNPYKWHKFGMEWTPEYIHFMLDGEVVATQENNVPNTPEIFILSYGLGGWIGTIADEYLPAEMEVDYVRWYK</sequence>
<dbReference type="Gene3D" id="2.60.120.200">
    <property type="match status" value="1"/>
</dbReference>